<comment type="caution">
    <text evidence="2">The sequence shown here is derived from an EMBL/GenBank/DDBJ whole genome shotgun (WGS) entry which is preliminary data.</text>
</comment>
<protein>
    <submittedName>
        <fullName evidence="2">Uncharacterized protein</fullName>
    </submittedName>
</protein>
<proteinExistence type="predicted"/>
<evidence type="ECO:0000256" key="1">
    <source>
        <dbReference type="SAM" id="MobiDB-lite"/>
    </source>
</evidence>
<dbReference type="Proteomes" id="UP000827092">
    <property type="component" value="Unassembled WGS sequence"/>
</dbReference>
<reference evidence="2 3" key="1">
    <citation type="journal article" date="2022" name="Nat. Ecol. Evol.">
        <title>A masculinizing supergene underlies an exaggerated male reproductive morph in a spider.</title>
        <authorList>
            <person name="Hendrickx F."/>
            <person name="De Corte Z."/>
            <person name="Sonet G."/>
            <person name="Van Belleghem S.M."/>
            <person name="Kostlbacher S."/>
            <person name="Vangestel C."/>
        </authorList>
    </citation>
    <scope>NUCLEOTIDE SEQUENCE [LARGE SCALE GENOMIC DNA]</scope>
    <source>
        <strain evidence="2">W744_W776</strain>
    </source>
</reference>
<evidence type="ECO:0000313" key="2">
    <source>
        <dbReference type="EMBL" id="KAG8156266.1"/>
    </source>
</evidence>
<organism evidence="2 3">
    <name type="scientific">Oedothorax gibbosus</name>
    <dbReference type="NCBI Taxonomy" id="931172"/>
    <lineage>
        <taxon>Eukaryota</taxon>
        <taxon>Metazoa</taxon>
        <taxon>Ecdysozoa</taxon>
        <taxon>Arthropoda</taxon>
        <taxon>Chelicerata</taxon>
        <taxon>Arachnida</taxon>
        <taxon>Araneae</taxon>
        <taxon>Araneomorphae</taxon>
        <taxon>Entelegynae</taxon>
        <taxon>Araneoidea</taxon>
        <taxon>Linyphiidae</taxon>
        <taxon>Erigoninae</taxon>
        <taxon>Oedothorax</taxon>
    </lineage>
</organism>
<accession>A0AAV6TE82</accession>
<evidence type="ECO:0000313" key="3">
    <source>
        <dbReference type="Proteomes" id="UP000827092"/>
    </source>
</evidence>
<feature type="compositionally biased region" description="Polar residues" evidence="1">
    <location>
        <begin position="105"/>
        <end position="116"/>
    </location>
</feature>
<dbReference type="EMBL" id="JAFNEN010006071">
    <property type="protein sequence ID" value="KAG8156266.1"/>
    <property type="molecule type" value="Genomic_DNA"/>
</dbReference>
<name>A0AAV6TE82_9ARAC</name>
<dbReference type="AlphaFoldDB" id="A0AAV6TE82"/>
<keyword evidence="3" id="KW-1185">Reference proteome</keyword>
<gene>
    <name evidence="2" type="ORF">JTE90_012223</name>
</gene>
<sequence>MTNTGPFDGGGSLDGGKGFFPETGNMREFERIILVDPASNHICLSQRLSHACLSTGTVLYGENRANGSLNQLWFLGSYLVYLDNCGNSRANTCRQEAPTSGRALFSNQNQSGLVSR</sequence>
<feature type="region of interest" description="Disordered" evidence="1">
    <location>
        <begin position="97"/>
        <end position="116"/>
    </location>
</feature>